<feature type="region of interest" description="Disordered" evidence="1">
    <location>
        <begin position="1"/>
        <end position="27"/>
    </location>
</feature>
<keyword evidence="3" id="KW-1185">Reference proteome</keyword>
<protein>
    <submittedName>
        <fullName evidence="2">Uncharacterized protein</fullName>
    </submittedName>
</protein>
<organism evidence="2 3">
    <name type="scientific">Thamnidium elegans</name>
    <dbReference type="NCBI Taxonomy" id="101142"/>
    <lineage>
        <taxon>Eukaryota</taxon>
        <taxon>Fungi</taxon>
        <taxon>Fungi incertae sedis</taxon>
        <taxon>Mucoromycota</taxon>
        <taxon>Mucoromycotina</taxon>
        <taxon>Mucoromycetes</taxon>
        <taxon>Mucorales</taxon>
        <taxon>Mucorineae</taxon>
        <taxon>Mucoraceae</taxon>
        <taxon>Thamnidium</taxon>
    </lineage>
</organism>
<accession>A0A8H7SUY9</accession>
<proteinExistence type="predicted"/>
<gene>
    <name evidence="2" type="ORF">INT48_005560</name>
</gene>
<evidence type="ECO:0000313" key="3">
    <source>
        <dbReference type="Proteomes" id="UP000613177"/>
    </source>
</evidence>
<dbReference type="AlphaFoldDB" id="A0A8H7SUY9"/>
<sequence>MNDQDDSIANPDIGTSTTHCNVSSSSSSNNVRIYLSLKSVEEGRRLAKDTNANNSILSQFRQLRTQFDNLSAYLYCSQTDVNSSRLYTIFTLANLDNRLETSDGSIASVSFQHVALSVICVFRSIIELYETSDQHVPVIRNSKLNYSLQSLAIILGPYLTYANQFVAEAISYRYSTYNQPNQFELLSLIITHHKNMELHGYDRKHNSCYVQCFIFS</sequence>
<name>A0A8H7SUY9_9FUNG</name>
<evidence type="ECO:0000256" key="1">
    <source>
        <dbReference type="SAM" id="MobiDB-lite"/>
    </source>
</evidence>
<dbReference type="EMBL" id="JAEPRE010000005">
    <property type="protein sequence ID" value="KAG2237524.1"/>
    <property type="molecule type" value="Genomic_DNA"/>
</dbReference>
<evidence type="ECO:0000313" key="2">
    <source>
        <dbReference type="EMBL" id="KAG2237524.1"/>
    </source>
</evidence>
<dbReference type="Proteomes" id="UP000613177">
    <property type="component" value="Unassembled WGS sequence"/>
</dbReference>
<reference evidence="2" key="1">
    <citation type="submission" date="2021-01" db="EMBL/GenBank/DDBJ databases">
        <title>Metabolic potential, ecology and presence of endohyphal bacteria is reflected in genomic diversity of Mucoromycotina.</title>
        <authorList>
            <person name="Muszewska A."/>
            <person name="Okrasinska A."/>
            <person name="Steczkiewicz K."/>
            <person name="Drgas O."/>
            <person name="Orlowska M."/>
            <person name="Perlinska-Lenart U."/>
            <person name="Aleksandrzak-Piekarczyk T."/>
            <person name="Szatraj K."/>
            <person name="Zielenkiewicz U."/>
            <person name="Pilsyk S."/>
            <person name="Malc E."/>
            <person name="Mieczkowski P."/>
            <person name="Kruszewska J.S."/>
            <person name="Biernat P."/>
            <person name="Pawlowska J."/>
        </authorList>
    </citation>
    <scope>NUCLEOTIDE SEQUENCE</scope>
    <source>
        <strain evidence="2">WA0000018081</strain>
    </source>
</reference>
<comment type="caution">
    <text evidence="2">The sequence shown here is derived from an EMBL/GenBank/DDBJ whole genome shotgun (WGS) entry which is preliminary data.</text>
</comment>